<evidence type="ECO:0000256" key="5">
    <source>
        <dbReference type="ARBA" id="ARBA00017871"/>
    </source>
</evidence>
<dbReference type="EC" id="1.13.12.3" evidence="4"/>
<dbReference type="Gene3D" id="3.50.50.60">
    <property type="entry name" value="FAD/NAD(P)-binding domain"/>
    <property type="match status" value="1"/>
</dbReference>
<comment type="cofactor">
    <cofactor evidence="1">
        <name>FAD</name>
        <dbReference type="ChEBI" id="CHEBI:57692"/>
    </cofactor>
</comment>
<feature type="domain" description="Amine oxidase" evidence="10">
    <location>
        <begin position="87"/>
        <end position="520"/>
    </location>
</feature>
<dbReference type="GO" id="GO:0050361">
    <property type="term" value="F:tryptophan 2-monooxygenase activity"/>
    <property type="evidence" value="ECO:0007669"/>
    <property type="project" value="UniProtKB-EC"/>
</dbReference>
<dbReference type="InterPro" id="IPR001613">
    <property type="entry name" value="Flavin_amine_oxidase"/>
</dbReference>
<evidence type="ECO:0000256" key="1">
    <source>
        <dbReference type="ARBA" id="ARBA00001974"/>
    </source>
</evidence>
<name>A0A7W2ENH9_9BURK</name>
<accession>A0A7W2ENH9</accession>
<dbReference type="InterPro" id="IPR050281">
    <property type="entry name" value="Flavin_monoamine_oxidase"/>
</dbReference>
<dbReference type="GO" id="GO:0009851">
    <property type="term" value="P:auxin biosynthetic process"/>
    <property type="evidence" value="ECO:0007669"/>
    <property type="project" value="UniProtKB-KW"/>
</dbReference>
<comment type="caution">
    <text evidence="11">The sequence shown here is derived from an EMBL/GenBank/DDBJ whole genome shotgun (WGS) entry which is preliminary data.</text>
</comment>
<sequence length="526" mass="57234">MAHSPLKRLLASVMDVARLRNEHGMSTEAARELYQQQQRQRQQQRRTLLKMSAAGSVALLGASPVMAAARALRFDSTARIAIVGAGLGGLTCAYQLKQAGVNATVYEASDRLGGRCWSNTTTFPGQVSENGGELIDTDHLELRGLAFDLGLTLDDLAAYDADAGGELTFWIDGGRYTWDEQVADFSAISNQIDADNRSAPWPQTFDNYTQRGYELDQMSVTDYITQYVPGGLDSRLGKLLKLLMDASAGIAATQTSALDLVGFFAKHGSDERFHIRGGNDQLVTRMAATLDSNQIVKGYALTRIVRNGDQSYTLTFSTSQGVVQVTADHVVLALPFSILQSSVDYSQAGFDTRKVTTIQQFKMGMHAKFQMQFSRRLWREQGYTGLSDGDTGYQISWEVTRAQPGTEGILTSFSGDQVAVAMNNKPLNQKASDLLDGLNLTFPGLKPLWNGRAILNYWPGNPWSKGAYTAHPVGSYTAYYGYAGVRQGNCHFAGEHASVQHSGFLNGAVETGQKCAKAILLALKGA</sequence>
<dbReference type="PROSITE" id="PS51318">
    <property type="entry name" value="TAT"/>
    <property type="match status" value="1"/>
</dbReference>
<evidence type="ECO:0000256" key="8">
    <source>
        <dbReference type="ARBA" id="ARBA00047321"/>
    </source>
</evidence>
<evidence type="ECO:0000256" key="3">
    <source>
        <dbReference type="ARBA" id="ARBA00005833"/>
    </source>
</evidence>
<dbReference type="InterPro" id="IPR036188">
    <property type="entry name" value="FAD/NAD-bd_sf"/>
</dbReference>
<dbReference type="Gene3D" id="1.10.405.10">
    <property type="entry name" value="Guanine Nucleotide Dissociation Inhibitor, domain 1"/>
    <property type="match status" value="1"/>
</dbReference>
<evidence type="ECO:0000256" key="2">
    <source>
        <dbReference type="ARBA" id="ARBA00004814"/>
    </source>
</evidence>
<evidence type="ECO:0000256" key="6">
    <source>
        <dbReference type="ARBA" id="ARBA00023002"/>
    </source>
</evidence>
<reference evidence="11 12" key="1">
    <citation type="submission" date="2020-07" db="EMBL/GenBank/DDBJ databases">
        <title>Novel species isolated from subtropical streams in China.</title>
        <authorList>
            <person name="Lu H."/>
        </authorList>
    </citation>
    <scope>NUCLEOTIDE SEQUENCE [LARGE SCALE GENOMIC DNA]</scope>
    <source>
        <strain evidence="11 12">LX20W</strain>
    </source>
</reference>
<dbReference type="PRINTS" id="PR00757">
    <property type="entry name" value="AMINEOXDASEF"/>
</dbReference>
<evidence type="ECO:0000256" key="4">
    <source>
        <dbReference type="ARBA" id="ARBA00012535"/>
    </source>
</evidence>
<dbReference type="Proteomes" id="UP000534388">
    <property type="component" value="Unassembled WGS sequence"/>
</dbReference>
<dbReference type="PANTHER" id="PTHR10742">
    <property type="entry name" value="FLAVIN MONOAMINE OXIDASE"/>
    <property type="match status" value="1"/>
</dbReference>
<dbReference type="RefSeq" id="WP_182159417.1">
    <property type="nucleotide sequence ID" value="NZ_JACEZT010000001.1"/>
</dbReference>
<evidence type="ECO:0000259" key="10">
    <source>
        <dbReference type="Pfam" id="PF01593"/>
    </source>
</evidence>
<proteinExistence type="inferred from homology"/>
<dbReference type="Pfam" id="PF01593">
    <property type="entry name" value="Amino_oxidase"/>
    <property type="match status" value="1"/>
</dbReference>
<dbReference type="PANTHER" id="PTHR10742:SF410">
    <property type="entry name" value="LYSINE-SPECIFIC HISTONE DEMETHYLASE 2"/>
    <property type="match status" value="1"/>
</dbReference>
<evidence type="ECO:0000256" key="7">
    <source>
        <dbReference type="ARBA" id="ARBA00023070"/>
    </source>
</evidence>
<comment type="catalytic activity">
    <reaction evidence="8">
        <text>L-tryptophan + O2 = indole-3-acetamide + CO2 + H2O</text>
        <dbReference type="Rhea" id="RHEA:16165"/>
        <dbReference type="ChEBI" id="CHEBI:15377"/>
        <dbReference type="ChEBI" id="CHEBI:15379"/>
        <dbReference type="ChEBI" id="CHEBI:16031"/>
        <dbReference type="ChEBI" id="CHEBI:16526"/>
        <dbReference type="ChEBI" id="CHEBI:57912"/>
        <dbReference type="EC" id="1.13.12.3"/>
    </reaction>
</comment>
<keyword evidence="6" id="KW-0560">Oxidoreductase</keyword>
<feature type="binding site" evidence="9">
    <location>
        <begin position="107"/>
        <end position="108"/>
    </location>
    <ligand>
        <name>FAD</name>
        <dbReference type="ChEBI" id="CHEBI:57692"/>
    </ligand>
</feature>
<dbReference type="SUPFAM" id="SSF54373">
    <property type="entry name" value="FAD-linked reductases, C-terminal domain"/>
    <property type="match status" value="1"/>
</dbReference>
<feature type="binding site" evidence="9">
    <location>
        <position position="413"/>
    </location>
    <ligand>
        <name>substrate</name>
    </ligand>
</feature>
<keyword evidence="12" id="KW-1185">Reference proteome</keyword>
<protein>
    <recommendedName>
        <fullName evidence="5">Tryptophan 2-monooxygenase</fullName>
        <ecNumber evidence="4">1.13.12.3</ecNumber>
    </recommendedName>
</protein>
<dbReference type="EMBL" id="JACEZT010000001">
    <property type="protein sequence ID" value="MBA5635753.1"/>
    <property type="molecule type" value="Genomic_DNA"/>
</dbReference>
<comment type="similarity">
    <text evidence="3">Belongs to the tryptophan 2-monooxygenase family.</text>
</comment>
<gene>
    <name evidence="11" type="ORF">H3H37_01625</name>
</gene>
<keyword evidence="7" id="KW-0073">Auxin biosynthesis</keyword>
<dbReference type="InterPro" id="IPR002937">
    <property type="entry name" value="Amino_oxidase"/>
</dbReference>
<evidence type="ECO:0000313" key="11">
    <source>
        <dbReference type="EMBL" id="MBA5635753.1"/>
    </source>
</evidence>
<dbReference type="Gene3D" id="3.90.660.10">
    <property type="match status" value="1"/>
</dbReference>
<evidence type="ECO:0000256" key="9">
    <source>
        <dbReference type="PIRSR" id="PIRSR601613-1"/>
    </source>
</evidence>
<evidence type="ECO:0000313" key="12">
    <source>
        <dbReference type="Proteomes" id="UP000534388"/>
    </source>
</evidence>
<dbReference type="AlphaFoldDB" id="A0A7W2ENH9"/>
<dbReference type="InterPro" id="IPR006311">
    <property type="entry name" value="TAT_signal"/>
</dbReference>
<comment type="pathway">
    <text evidence="2">Plant hormone metabolism; auxin biosynthesis.</text>
</comment>
<dbReference type="SUPFAM" id="SSF51905">
    <property type="entry name" value="FAD/NAD(P)-binding domain"/>
    <property type="match status" value="1"/>
</dbReference>
<organism evidence="11 12">
    <name type="scientific">Rugamonas brunnea</name>
    <dbReference type="NCBI Taxonomy" id="2758569"/>
    <lineage>
        <taxon>Bacteria</taxon>
        <taxon>Pseudomonadati</taxon>
        <taxon>Pseudomonadota</taxon>
        <taxon>Betaproteobacteria</taxon>
        <taxon>Burkholderiales</taxon>
        <taxon>Oxalobacteraceae</taxon>
        <taxon>Telluria group</taxon>
        <taxon>Rugamonas</taxon>
    </lineage>
</organism>